<evidence type="ECO:0000256" key="4">
    <source>
        <dbReference type="SAM" id="SignalP"/>
    </source>
</evidence>
<feature type="signal peptide" evidence="4">
    <location>
        <begin position="1"/>
        <end position="18"/>
    </location>
</feature>
<evidence type="ECO:0008006" key="7">
    <source>
        <dbReference type="Google" id="ProtNLM"/>
    </source>
</evidence>
<organism evidence="5 6">
    <name type="scientific">Siphonobacter curvatus</name>
    <dbReference type="NCBI Taxonomy" id="2094562"/>
    <lineage>
        <taxon>Bacteria</taxon>
        <taxon>Pseudomonadati</taxon>
        <taxon>Bacteroidota</taxon>
        <taxon>Cytophagia</taxon>
        <taxon>Cytophagales</taxon>
        <taxon>Cytophagaceae</taxon>
        <taxon>Siphonobacter</taxon>
    </lineage>
</organism>
<dbReference type="PANTHER" id="PTHR44858">
    <property type="entry name" value="TETRATRICOPEPTIDE REPEAT PROTEIN 6"/>
    <property type="match status" value="1"/>
</dbReference>
<dbReference type="SMART" id="SM00028">
    <property type="entry name" value="TPR"/>
    <property type="match status" value="4"/>
</dbReference>
<proteinExistence type="predicted"/>
<evidence type="ECO:0000313" key="5">
    <source>
        <dbReference type="EMBL" id="PQA56300.1"/>
    </source>
</evidence>
<dbReference type="InterPro" id="IPR050498">
    <property type="entry name" value="Ycf3"/>
</dbReference>
<accession>A0A2S7IIT0</accession>
<reference evidence="6" key="1">
    <citation type="submission" date="2018-02" db="EMBL/GenBank/DDBJ databases">
        <title>Genome sequencing of Solimonas sp. HR-BB.</title>
        <authorList>
            <person name="Lee Y."/>
            <person name="Jeon C.O."/>
        </authorList>
    </citation>
    <scope>NUCLEOTIDE SEQUENCE [LARGE SCALE GENOMIC DNA]</scope>
    <source>
        <strain evidence="6">HR-U</strain>
    </source>
</reference>
<dbReference type="EMBL" id="PTRA01000003">
    <property type="protein sequence ID" value="PQA56300.1"/>
    <property type="molecule type" value="Genomic_DNA"/>
</dbReference>
<dbReference type="Pfam" id="PF13414">
    <property type="entry name" value="TPR_11"/>
    <property type="match status" value="1"/>
</dbReference>
<keyword evidence="2 3" id="KW-0802">TPR repeat</keyword>
<keyword evidence="6" id="KW-1185">Reference proteome</keyword>
<dbReference type="PANTHER" id="PTHR44858:SF1">
    <property type="entry name" value="UDP-N-ACETYLGLUCOSAMINE--PEPTIDE N-ACETYLGLUCOSAMINYLTRANSFERASE SPINDLY-RELATED"/>
    <property type="match status" value="1"/>
</dbReference>
<dbReference type="PROSITE" id="PS50005">
    <property type="entry name" value="TPR"/>
    <property type="match status" value="1"/>
</dbReference>
<gene>
    <name evidence="5" type="ORF">C5O19_18315</name>
</gene>
<dbReference type="AlphaFoldDB" id="A0A2S7IIT0"/>
<evidence type="ECO:0000256" key="2">
    <source>
        <dbReference type="ARBA" id="ARBA00022803"/>
    </source>
</evidence>
<evidence type="ECO:0000313" key="6">
    <source>
        <dbReference type="Proteomes" id="UP000239590"/>
    </source>
</evidence>
<dbReference type="InterPro" id="IPR011990">
    <property type="entry name" value="TPR-like_helical_dom_sf"/>
</dbReference>
<keyword evidence="4" id="KW-0732">Signal</keyword>
<dbReference type="Pfam" id="PF13181">
    <property type="entry name" value="TPR_8"/>
    <property type="match status" value="1"/>
</dbReference>
<protein>
    <recommendedName>
        <fullName evidence="7">Tetratricopeptide repeat protein</fullName>
    </recommendedName>
</protein>
<comment type="caution">
    <text evidence="5">The sequence shown here is derived from an EMBL/GenBank/DDBJ whole genome shotgun (WGS) entry which is preliminary data.</text>
</comment>
<dbReference type="RefSeq" id="WP_104714835.1">
    <property type="nucleotide sequence ID" value="NZ_PTRA01000003.1"/>
</dbReference>
<feature type="repeat" description="TPR" evidence="3">
    <location>
        <begin position="54"/>
        <end position="87"/>
    </location>
</feature>
<dbReference type="SUPFAM" id="SSF48452">
    <property type="entry name" value="TPR-like"/>
    <property type="match status" value="1"/>
</dbReference>
<dbReference type="Gene3D" id="1.25.40.10">
    <property type="entry name" value="Tetratricopeptide repeat domain"/>
    <property type="match status" value="2"/>
</dbReference>
<feature type="chain" id="PRO_5015479233" description="Tetratricopeptide repeat protein" evidence="4">
    <location>
        <begin position="19"/>
        <end position="290"/>
    </location>
</feature>
<keyword evidence="1" id="KW-0677">Repeat</keyword>
<name>A0A2S7IIT0_9BACT</name>
<sequence>MKSFLMGSLVLISSALYAQDAKSLLDDGLKKAQAGQVREALTSFDQSIAMKDDYPVRQSRGMAYALLRRYEDAVTDFTKAISFKPDAKKSMVSRGIARKKLADYRGALSDFSAALKIDSKLAEAYYNRALVYELLGETEKACSDYKAAFAQGMKPAELKVETCNNPLPTPANRKPLLQLAGTATDAKYGTTKATPIKVGTSPAGEYENLTTYLDLLRDGQNKPVEYKKTGSLPYASSNAPNGKGTIDVVEINYRDTKNVAKKTTLYLTIFDFEAPKAPVGLKSVVPVAGK</sequence>
<evidence type="ECO:0000256" key="3">
    <source>
        <dbReference type="PROSITE-ProRule" id="PRU00339"/>
    </source>
</evidence>
<dbReference type="Proteomes" id="UP000239590">
    <property type="component" value="Unassembled WGS sequence"/>
</dbReference>
<evidence type="ECO:0000256" key="1">
    <source>
        <dbReference type="ARBA" id="ARBA00022737"/>
    </source>
</evidence>
<dbReference type="InterPro" id="IPR019734">
    <property type="entry name" value="TPR_rpt"/>
</dbReference>